<gene>
    <name evidence="1" type="ORF">DPMN_106094</name>
</gene>
<proteinExistence type="predicted"/>
<dbReference type="Proteomes" id="UP000828390">
    <property type="component" value="Unassembled WGS sequence"/>
</dbReference>
<dbReference type="AlphaFoldDB" id="A0A9D4QIE5"/>
<dbReference type="EMBL" id="JAIWYP010000004">
    <property type="protein sequence ID" value="KAH3832799.1"/>
    <property type="molecule type" value="Genomic_DNA"/>
</dbReference>
<protein>
    <submittedName>
        <fullName evidence="1">Uncharacterized protein</fullName>
    </submittedName>
</protein>
<sequence length="54" mass="6321">MLKTAEILITNLQSDVNQTRVGHFRYQSIAEEVFSFDEYTNTVKMISVMNTHIR</sequence>
<comment type="caution">
    <text evidence="1">The sequence shown here is derived from an EMBL/GenBank/DDBJ whole genome shotgun (WGS) entry which is preliminary data.</text>
</comment>
<organism evidence="1 2">
    <name type="scientific">Dreissena polymorpha</name>
    <name type="common">Zebra mussel</name>
    <name type="synonym">Mytilus polymorpha</name>
    <dbReference type="NCBI Taxonomy" id="45954"/>
    <lineage>
        <taxon>Eukaryota</taxon>
        <taxon>Metazoa</taxon>
        <taxon>Spiralia</taxon>
        <taxon>Lophotrochozoa</taxon>
        <taxon>Mollusca</taxon>
        <taxon>Bivalvia</taxon>
        <taxon>Autobranchia</taxon>
        <taxon>Heteroconchia</taxon>
        <taxon>Euheterodonta</taxon>
        <taxon>Imparidentia</taxon>
        <taxon>Neoheterodontei</taxon>
        <taxon>Myida</taxon>
        <taxon>Dreissenoidea</taxon>
        <taxon>Dreissenidae</taxon>
        <taxon>Dreissena</taxon>
    </lineage>
</organism>
<evidence type="ECO:0000313" key="1">
    <source>
        <dbReference type="EMBL" id="KAH3832799.1"/>
    </source>
</evidence>
<accession>A0A9D4QIE5</accession>
<reference evidence="1" key="2">
    <citation type="submission" date="2020-11" db="EMBL/GenBank/DDBJ databases">
        <authorList>
            <person name="McCartney M.A."/>
            <person name="Auch B."/>
            <person name="Kono T."/>
            <person name="Mallez S."/>
            <person name="Becker A."/>
            <person name="Gohl D.M."/>
            <person name="Silverstein K.A.T."/>
            <person name="Koren S."/>
            <person name="Bechman K.B."/>
            <person name="Herman A."/>
            <person name="Abrahante J.E."/>
            <person name="Garbe J."/>
        </authorList>
    </citation>
    <scope>NUCLEOTIDE SEQUENCE</scope>
    <source>
        <strain evidence="1">Duluth1</strain>
        <tissue evidence="1">Whole animal</tissue>
    </source>
</reference>
<keyword evidence="2" id="KW-1185">Reference proteome</keyword>
<name>A0A9D4QIE5_DREPO</name>
<evidence type="ECO:0000313" key="2">
    <source>
        <dbReference type="Proteomes" id="UP000828390"/>
    </source>
</evidence>
<reference evidence="1" key="1">
    <citation type="journal article" date="2019" name="bioRxiv">
        <title>The Genome of the Zebra Mussel, Dreissena polymorpha: A Resource for Invasive Species Research.</title>
        <authorList>
            <person name="McCartney M.A."/>
            <person name="Auch B."/>
            <person name="Kono T."/>
            <person name="Mallez S."/>
            <person name="Zhang Y."/>
            <person name="Obille A."/>
            <person name="Becker A."/>
            <person name="Abrahante J.E."/>
            <person name="Garbe J."/>
            <person name="Badalamenti J.P."/>
            <person name="Herman A."/>
            <person name="Mangelson H."/>
            <person name="Liachko I."/>
            <person name="Sullivan S."/>
            <person name="Sone E.D."/>
            <person name="Koren S."/>
            <person name="Silverstein K.A.T."/>
            <person name="Beckman K.B."/>
            <person name="Gohl D.M."/>
        </authorList>
    </citation>
    <scope>NUCLEOTIDE SEQUENCE</scope>
    <source>
        <strain evidence="1">Duluth1</strain>
        <tissue evidence="1">Whole animal</tissue>
    </source>
</reference>